<dbReference type="KEGG" id="app:CAP2UW1_0322"/>
<reference evidence="1" key="2">
    <citation type="submission" date="2009-09" db="EMBL/GenBank/DDBJ databases">
        <title>Complete sequence of chromosome of Candidatus Accumulibacter phosphatis clade IIA str. UW-1.</title>
        <authorList>
            <consortium name="US DOE Joint Genome Institute"/>
            <person name="Martin H.G."/>
            <person name="Ivanova N."/>
            <person name="Kunin V."/>
            <person name="Warnecke F."/>
            <person name="Barry K."/>
            <person name="He S."/>
            <person name="Salamov A."/>
            <person name="Szeto E."/>
            <person name="Dalin E."/>
            <person name="Pangilinan J.L."/>
            <person name="Lapidus A."/>
            <person name="Lowry S."/>
            <person name="Kyrpides N.C."/>
            <person name="McMahon K.D."/>
            <person name="Hugenholtz P."/>
        </authorList>
    </citation>
    <scope>NUCLEOTIDE SEQUENCE [LARGE SCALE GENOMIC DNA]</scope>
    <source>
        <strain evidence="1">UW-1</strain>
    </source>
</reference>
<name>C7RK88_ACCRE</name>
<dbReference type="EMBL" id="CP001715">
    <property type="protein sequence ID" value="ACV33679.1"/>
    <property type="molecule type" value="Genomic_DNA"/>
</dbReference>
<evidence type="ECO:0000313" key="1">
    <source>
        <dbReference type="EMBL" id="ACV33679.1"/>
    </source>
</evidence>
<organism evidence="1">
    <name type="scientific">Accumulibacter regalis</name>
    <dbReference type="NCBI Taxonomy" id="522306"/>
    <lineage>
        <taxon>Bacteria</taxon>
        <taxon>Pseudomonadati</taxon>
        <taxon>Pseudomonadota</taxon>
        <taxon>Betaproteobacteria</taxon>
        <taxon>Candidatus Accumulibacter</taxon>
    </lineage>
</organism>
<reference evidence="1" key="1">
    <citation type="submission" date="2009-08" db="EMBL/GenBank/DDBJ databases">
        <authorList>
            <consortium name="US DOE Joint Genome Institute"/>
            <person name="Lucas S."/>
            <person name="Copeland A."/>
            <person name="Lapidus A."/>
            <person name="Glavina del Rio T."/>
            <person name="Dalin E."/>
            <person name="Tice H."/>
            <person name="Bruce D."/>
            <person name="Barry K."/>
            <person name="Pitluck S."/>
            <person name="Lowry S."/>
            <person name="Larimer F."/>
            <person name="Land M."/>
            <person name="Hauser L."/>
            <person name="Kyrpides N."/>
            <person name="Ivanova N."/>
            <person name="McMahon K.D."/>
            <person name="Hugenholtz P."/>
        </authorList>
    </citation>
    <scope>NUCLEOTIDE SEQUENCE</scope>
    <source>
        <strain evidence="1">UW-1</strain>
    </source>
</reference>
<accession>C7RK88</accession>
<sequence>MARLMSRFCEDLSPPNKQIEHLSTTDEIDAIARTEMDPHFRNSRADWFTVSEVAMFGRADAKNYASTAYLVRQCRKPAVKFI</sequence>
<protein>
    <submittedName>
        <fullName evidence="1">Uncharacterized protein</fullName>
    </submittedName>
</protein>
<dbReference type="HOGENOM" id="CLU_2550510_0_0_4"/>
<gene>
    <name evidence="1" type="ordered locus">CAP2UW1_0322</name>
</gene>
<dbReference type="AlphaFoldDB" id="C7RK88"/>
<proteinExistence type="predicted"/>